<evidence type="ECO:0000256" key="3">
    <source>
        <dbReference type="ARBA" id="ARBA00023163"/>
    </source>
</evidence>
<reference evidence="6 7" key="1">
    <citation type="submission" date="2023-10" db="EMBL/GenBank/DDBJ databases">
        <title>Microbacterium xanthum sp. nov., isolated from seaweed.</title>
        <authorList>
            <person name="Lee S.D."/>
        </authorList>
    </citation>
    <scope>NUCLEOTIDE SEQUENCE [LARGE SCALE GENOMIC DNA]</scope>
    <source>
        <strain evidence="6 7">KCTC 19124</strain>
    </source>
</reference>
<evidence type="ECO:0000313" key="7">
    <source>
        <dbReference type="Proteomes" id="UP001291912"/>
    </source>
</evidence>
<name>A0ABU5N5N6_9MICO</name>
<evidence type="ECO:0000256" key="1">
    <source>
        <dbReference type="ARBA" id="ARBA00023015"/>
    </source>
</evidence>
<dbReference type="SUPFAM" id="SSF52540">
    <property type="entry name" value="P-loop containing nucleoside triphosphate hydrolases"/>
    <property type="match status" value="1"/>
</dbReference>
<proteinExistence type="predicted"/>
<dbReference type="CDD" id="cd06170">
    <property type="entry name" value="LuxR_C_like"/>
    <property type="match status" value="1"/>
</dbReference>
<dbReference type="InterPro" id="IPR016032">
    <property type="entry name" value="Sig_transdc_resp-reg_C-effctor"/>
</dbReference>
<comment type="caution">
    <text evidence="6">The sequence shown here is derived from an EMBL/GenBank/DDBJ whole genome shotgun (WGS) entry which is preliminary data.</text>
</comment>
<keyword evidence="7" id="KW-1185">Reference proteome</keyword>
<dbReference type="PROSITE" id="PS50043">
    <property type="entry name" value="HTH_LUXR_2"/>
    <property type="match status" value="1"/>
</dbReference>
<evidence type="ECO:0000256" key="2">
    <source>
        <dbReference type="ARBA" id="ARBA00023125"/>
    </source>
</evidence>
<dbReference type="Pfam" id="PF00196">
    <property type="entry name" value="GerE"/>
    <property type="match status" value="1"/>
</dbReference>
<dbReference type="Gene3D" id="1.10.10.10">
    <property type="entry name" value="Winged helix-like DNA-binding domain superfamily/Winged helix DNA-binding domain"/>
    <property type="match status" value="1"/>
</dbReference>
<dbReference type="Proteomes" id="UP001291912">
    <property type="component" value="Unassembled WGS sequence"/>
</dbReference>
<protein>
    <submittedName>
        <fullName evidence="6">Helix-turn-helix transcriptional regulator</fullName>
    </submittedName>
</protein>
<organism evidence="6 7">
    <name type="scientific">Microbacterium aquimaris</name>
    <dbReference type="NCBI Taxonomy" id="459816"/>
    <lineage>
        <taxon>Bacteria</taxon>
        <taxon>Bacillati</taxon>
        <taxon>Actinomycetota</taxon>
        <taxon>Actinomycetes</taxon>
        <taxon>Micrococcales</taxon>
        <taxon>Microbacteriaceae</taxon>
        <taxon>Microbacterium</taxon>
    </lineage>
</organism>
<dbReference type="PANTHER" id="PTHR44688:SF16">
    <property type="entry name" value="DNA-BINDING TRANSCRIPTIONAL ACTIVATOR DEVR_DOSR"/>
    <property type="match status" value="1"/>
</dbReference>
<keyword evidence="1" id="KW-0805">Transcription regulation</keyword>
<dbReference type="EMBL" id="JAWJYN010000001">
    <property type="protein sequence ID" value="MDZ8161376.1"/>
    <property type="molecule type" value="Genomic_DNA"/>
</dbReference>
<feature type="domain" description="HTH luxR-type" evidence="5">
    <location>
        <begin position="759"/>
        <end position="824"/>
    </location>
</feature>
<dbReference type="SUPFAM" id="SSF46894">
    <property type="entry name" value="C-terminal effector domain of the bipartite response regulators"/>
    <property type="match status" value="1"/>
</dbReference>
<sequence length="832" mass="88164">MTRLTDTTDPAVEVLPRAAHALGALDDLVTRRPPLRAAIVGSAGSGKTDALAYLRARLEREGRPTRSLSPRERVPAVDDEVTVLVDDAQELSTEQLSALLTRATRPEAGLVVAYRTWPAPAGLVEITRIVEHDSPPVLLGEVTLAEVRTDLMSADTACAQHILDVAGGIAWLVAACVEAHDLQDCSDDPAHRELTRVVRRRIRHRLETVSPAVRRRIESLSLGARDSGMHHADPADVVAEGYAEGLLTANGRPAPLVAEVARASVSIDVLIDLLRHGSIDLVPGSDLAACLDGVVDPALGVAIADRARAEIACEPGLAAALFERAVACGVPESDITVARAHALWAAGDGDGAGLLLGDMDITPDHPDHDLAADTLAVTWADRGMMSVADHTYRAMPPTTGTGRTRAVIAAVGTGMTADLDAEEPGPDAAAPGAPSTLGVALDLLDRGLRATLSDESPREAVDDLRRAADLYCAARDTAPTPELPAVVAATAAIGIGDLELAHTVVTDALSHTERCRRWRPRLLLWNAWIAVQREQVAEARRSLAEATADGVVLAARDDLIAAAVTVELARRYEDAAALGAAWESLKSRVRRVEPDLYTLLPLSELVVVSARLGDAEWMQPAFRDALVLVDRLGQPSVWATALHWAGIQRGILRNRPDDLVPHAKALVEAAHRNPLAARMAQAGGVWTSVLAGTIDPDAVETAARGLATVGLAWDGARLAGHGARRSKDKKVGARLLACARELHPRETPSPNEPPTGPVATAAASGLSEREHEIAHLVLQGRTYAEIGAELFISPRTAEHHIGQIRRRLGATSRSDLLAKLRVAMGVTEGAAR</sequence>
<evidence type="ECO:0000256" key="4">
    <source>
        <dbReference type="SAM" id="MobiDB-lite"/>
    </source>
</evidence>
<dbReference type="SMART" id="SM00421">
    <property type="entry name" value="HTH_LUXR"/>
    <property type="match status" value="1"/>
</dbReference>
<dbReference type="InterPro" id="IPR027417">
    <property type="entry name" value="P-loop_NTPase"/>
</dbReference>
<dbReference type="InterPro" id="IPR000792">
    <property type="entry name" value="Tscrpt_reg_LuxR_C"/>
</dbReference>
<dbReference type="InterPro" id="IPR036388">
    <property type="entry name" value="WH-like_DNA-bd_sf"/>
</dbReference>
<keyword evidence="3" id="KW-0804">Transcription</keyword>
<evidence type="ECO:0000313" key="6">
    <source>
        <dbReference type="EMBL" id="MDZ8161376.1"/>
    </source>
</evidence>
<accession>A0ABU5N5N6</accession>
<evidence type="ECO:0000259" key="5">
    <source>
        <dbReference type="PROSITE" id="PS50043"/>
    </source>
</evidence>
<keyword evidence="2" id="KW-0238">DNA-binding</keyword>
<gene>
    <name evidence="6" type="ORF">R2Q92_05955</name>
</gene>
<feature type="region of interest" description="Disordered" evidence="4">
    <location>
        <begin position="741"/>
        <end position="765"/>
    </location>
</feature>
<dbReference type="RefSeq" id="WP_194423998.1">
    <property type="nucleotide sequence ID" value="NZ_BAAAPT010000001.1"/>
</dbReference>
<dbReference type="PRINTS" id="PR00038">
    <property type="entry name" value="HTHLUXR"/>
</dbReference>
<dbReference type="PANTHER" id="PTHR44688">
    <property type="entry name" value="DNA-BINDING TRANSCRIPTIONAL ACTIVATOR DEVR_DOSR"/>
    <property type="match status" value="1"/>
</dbReference>